<dbReference type="Pfam" id="PF00589">
    <property type="entry name" value="Phage_integrase"/>
    <property type="match status" value="1"/>
</dbReference>
<accession>A0A3B1EA45</accession>
<feature type="domain" description="Tyr recombinase" evidence="2">
    <location>
        <begin position="28"/>
        <end position="200"/>
    </location>
</feature>
<organism evidence="3">
    <name type="scientific">hydrothermal vent metagenome</name>
    <dbReference type="NCBI Taxonomy" id="652676"/>
    <lineage>
        <taxon>unclassified sequences</taxon>
        <taxon>metagenomes</taxon>
        <taxon>ecological metagenomes</taxon>
    </lineage>
</organism>
<evidence type="ECO:0000259" key="2">
    <source>
        <dbReference type="PROSITE" id="PS51898"/>
    </source>
</evidence>
<dbReference type="AlphaFoldDB" id="A0A3B1EA45"/>
<dbReference type="GO" id="GO:0015074">
    <property type="term" value="P:DNA integration"/>
    <property type="evidence" value="ECO:0007669"/>
    <property type="project" value="InterPro"/>
</dbReference>
<reference evidence="3" key="1">
    <citation type="submission" date="2018-10" db="EMBL/GenBank/DDBJ databases">
        <authorList>
            <person name="Aoki K."/>
        </authorList>
    </citation>
    <scope>NUCLEOTIDE SEQUENCE</scope>
</reference>
<protein>
    <submittedName>
        <fullName evidence="3">Integrase</fullName>
    </submittedName>
</protein>
<dbReference type="SUPFAM" id="SSF56349">
    <property type="entry name" value="DNA breaking-rejoining enzymes"/>
    <property type="match status" value="1"/>
</dbReference>
<dbReference type="PROSITE" id="PS51898">
    <property type="entry name" value="TYR_RECOMBINASE"/>
    <property type="match status" value="1"/>
</dbReference>
<dbReference type="GO" id="GO:0003677">
    <property type="term" value="F:DNA binding"/>
    <property type="evidence" value="ECO:0007669"/>
    <property type="project" value="InterPro"/>
</dbReference>
<evidence type="ECO:0000313" key="3">
    <source>
        <dbReference type="EMBL" id="VAY86897.1"/>
    </source>
</evidence>
<keyword evidence="1" id="KW-0233">DNA recombination</keyword>
<name>A0A3B1EA45_9ZZZZ</name>
<proteinExistence type="predicted"/>
<dbReference type="InterPro" id="IPR011010">
    <property type="entry name" value="DNA_brk_join_enz"/>
</dbReference>
<dbReference type="Gene3D" id="1.10.443.10">
    <property type="entry name" value="Intergrase catalytic core"/>
    <property type="match status" value="1"/>
</dbReference>
<dbReference type="EMBL" id="UOYO01000017">
    <property type="protein sequence ID" value="VAY86897.1"/>
    <property type="molecule type" value="Genomic_DNA"/>
</dbReference>
<dbReference type="GO" id="GO:0006310">
    <property type="term" value="P:DNA recombination"/>
    <property type="evidence" value="ECO:0007669"/>
    <property type="project" value="UniProtKB-KW"/>
</dbReference>
<dbReference type="InterPro" id="IPR002104">
    <property type="entry name" value="Integrase_catalytic"/>
</dbReference>
<sequence>MFLNYLEKTQKIPKNPIRGIIELIEEPNPYKNYTEEDLKKLFQISDYETKQFFKIALYTGLRLSAMISIKKEDIEFEYGEAYKLTITKDKTTNGQRTITVHKEIKDFLTDFKNSKREYLFFNTDNKDKVQKYINPLIFNTLGERKTIHGFRKNFTIELYKATENNNLRKYIIGHSQKSDLTFTIYNLENVDFDMMQRVINKVSYPIIEEDNKQPALFL</sequence>
<dbReference type="InterPro" id="IPR013762">
    <property type="entry name" value="Integrase-like_cat_sf"/>
</dbReference>
<gene>
    <name evidence="3" type="ORF">MNB_ARC-1_1106</name>
</gene>
<evidence type="ECO:0000256" key="1">
    <source>
        <dbReference type="ARBA" id="ARBA00023172"/>
    </source>
</evidence>